<reference evidence="1 2" key="1">
    <citation type="submission" date="2024-08" db="EMBL/GenBank/DDBJ databases">
        <title>Whole-genome sequencing of halo(alkali)philic microorganisms from hypersaline lakes.</title>
        <authorList>
            <person name="Sorokin D.Y."/>
            <person name="Merkel A.Y."/>
            <person name="Messina E."/>
            <person name="Yakimov M."/>
        </authorList>
    </citation>
    <scope>NUCLEOTIDE SEQUENCE [LARGE SCALE GENOMIC DNA]</scope>
    <source>
        <strain evidence="1 2">AB-hyl4</strain>
    </source>
</reference>
<dbReference type="PANTHER" id="PTHR42924:SF3">
    <property type="entry name" value="POLYMERASE_HISTIDINOL PHOSPHATASE N-TERMINAL DOMAIN-CONTAINING PROTEIN"/>
    <property type="match status" value="1"/>
</dbReference>
<protein>
    <submittedName>
        <fullName evidence="1">PHP domain-containing protein</fullName>
    </submittedName>
</protein>
<name>A0ABV4U3C2_9BACT</name>
<dbReference type="Proteomes" id="UP001575105">
    <property type="component" value="Unassembled WGS sequence"/>
</dbReference>
<keyword evidence="2" id="KW-1185">Reference proteome</keyword>
<evidence type="ECO:0000313" key="1">
    <source>
        <dbReference type="EMBL" id="MFA9478097.1"/>
    </source>
</evidence>
<dbReference type="CDD" id="cd07432">
    <property type="entry name" value="PHP_HisPPase"/>
    <property type="match status" value="1"/>
</dbReference>
<sequence>MSHVPNRYRYETHMHTSEGSACGKSTGAELARMYAKAGYAGIIITDHFFNGNCAVPRDLPWGERVERFCLGYENAAAAGGELNLSVFLGWEYNYRGTEFLTYGLDKAFLLAHPDILDWDVVTYLDAIREAGGLISQAHPFRQRPYIEHTRLFHNHVDAAEVYNASDCDAWNDMACRYVAMNNLMHTAGSDTHHVSRSPLSGLGFDRPLHTIEEFIAAVRAGDGVVLRDIENPLVPVTAAPSPAADDQAGA</sequence>
<dbReference type="InterPro" id="IPR052018">
    <property type="entry name" value="PHP_domain"/>
</dbReference>
<dbReference type="SUPFAM" id="SSF89550">
    <property type="entry name" value="PHP domain-like"/>
    <property type="match status" value="1"/>
</dbReference>
<dbReference type="RefSeq" id="WP_425345024.1">
    <property type="nucleotide sequence ID" value="NZ_JBGUBD010000004.1"/>
</dbReference>
<gene>
    <name evidence="1" type="ORF">ACERK3_07275</name>
</gene>
<accession>A0ABV4U3C2</accession>
<proteinExistence type="predicted"/>
<dbReference type="Gene3D" id="3.20.20.140">
    <property type="entry name" value="Metal-dependent hydrolases"/>
    <property type="match status" value="1"/>
</dbReference>
<dbReference type="InterPro" id="IPR016195">
    <property type="entry name" value="Pol/histidinol_Pase-like"/>
</dbReference>
<evidence type="ECO:0000313" key="2">
    <source>
        <dbReference type="Proteomes" id="UP001575105"/>
    </source>
</evidence>
<comment type="caution">
    <text evidence="1">The sequence shown here is derived from an EMBL/GenBank/DDBJ whole genome shotgun (WGS) entry which is preliminary data.</text>
</comment>
<organism evidence="1 2">
    <name type="scientific">Natronomicrosphaera hydrolytica</name>
    <dbReference type="NCBI Taxonomy" id="3242702"/>
    <lineage>
        <taxon>Bacteria</taxon>
        <taxon>Pseudomonadati</taxon>
        <taxon>Planctomycetota</taxon>
        <taxon>Phycisphaerae</taxon>
        <taxon>Phycisphaerales</taxon>
        <taxon>Phycisphaeraceae</taxon>
        <taxon>Natronomicrosphaera</taxon>
    </lineage>
</organism>
<dbReference type="EMBL" id="JBGUBD010000004">
    <property type="protein sequence ID" value="MFA9478097.1"/>
    <property type="molecule type" value="Genomic_DNA"/>
</dbReference>
<dbReference type="PANTHER" id="PTHR42924">
    <property type="entry name" value="EXONUCLEASE"/>
    <property type="match status" value="1"/>
</dbReference>